<evidence type="ECO:0000313" key="3">
    <source>
        <dbReference type="Proteomes" id="UP000265581"/>
    </source>
</evidence>
<sequence length="127" mass="14032">MSSIASLNYLVHDIDEALTFFREQLGFEVVADEIGPDRRRTVVAPRGGAGASLVLKPATDDDQRAAVGRQGGGAVLFFLETDDFERDHRHMTAAGVRFREQPRHEPYGTVAVFDDLYGNGWDLIQPA</sequence>
<organism evidence="2 3">
    <name type="scientific">Aeromicrobium endophyticum</name>
    <dbReference type="NCBI Taxonomy" id="2292704"/>
    <lineage>
        <taxon>Bacteria</taxon>
        <taxon>Bacillati</taxon>
        <taxon>Actinomycetota</taxon>
        <taxon>Actinomycetes</taxon>
        <taxon>Propionibacteriales</taxon>
        <taxon>Nocardioidaceae</taxon>
        <taxon>Aeromicrobium</taxon>
    </lineage>
</organism>
<protein>
    <submittedName>
        <fullName evidence="2">VOC family protein</fullName>
    </submittedName>
</protein>
<dbReference type="Pfam" id="PF00903">
    <property type="entry name" value="Glyoxalase"/>
    <property type="match status" value="1"/>
</dbReference>
<dbReference type="AlphaFoldDB" id="A0A371P142"/>
<dbReference type="InterPro" id="IPR029068">
    <property type="entry name" value="Glyas_Bleomycin-R_OHBP_Dase"/>
</dbReference>
<dbReference type="OrthoDB" id="9795306at2"/>
<evidence type="ECO:0000259" key="1">
    <source>
        <dbReference type="PROSITE" id="PS51819"/>
    </source>
</evidence>
<evidence type="ECO:0000313" key="2">
    <source>
        <dbReference type="EMBL" id="REK69669.1"/>
    </source>
</evidence>
<keyword evidence="3" id="KW-1185">Reference proteome</keyword>
<dbReference type="SUPFAM" id="SSF54593">
    <property type="entry name" value="Glyoxalase/Bleomycin resistance protein/Dihydroxybiphenyl dioxygenase"/>
    <property type="match status" value="1"/>
</dbReference>
<dbReference type="PANTHER" id="PTHR36437">
    <property type="entry name" value="GLYOXALASE/BLEOMYCIN RESISTANCE PROTEIN/DIOXYGENASE"/>
    <property type="match status" value="1"/>
</dbReference>
<dbReference type="RefSeq" id="WP_119704269.1">
    <property type="nucleotide sequence ID" value="NZ_JBHSOI010000002.1"/>
</dbReference>
<dbReference type="Gene3D" id="3.10.180.10">
    <property type="entry name" value="2,3-Dihydroxybiphenyl 1,2-Dioxygenase, domain 1"/>
    <property type="match status" value="1"/>
</dbReference>
<dbReference type="Proteomes" id="UP000265581">
    <property type="component" value="Unassembled WGS sequence"/>
</dbReference>
<dbReference type="PANTHER" id="PTHR36437:SF2">
    <property type="entry name" value="GLYOXALASE_BLEOMYCIN RESISTANCE PROTEIN_DIOXYGENASE"/>
    <property type="match status" value="1"/>
</dbReference>
<accession>A0A371P142</accession>
<gene>
    <name evidence="2" type="ORF">DX116_10715</name>
</gene>
<name>A0A371P142_9ACTN</name>
<comment type="caution">
    <text evidence="2">The sequence shown here is derived from an EMBL/GenBank/DDBJ whole genome shotgun (WGS) entry which is preliminary data.</text>
</comment>
<dbReference type="InterPro" id="IPR037523">
    <property type="entry name" value="VOC_core"/>
</dbReference>
<dbReference type="PROSITE" id="PS51819">
    <property type="entry name" value="VOC"/>
    <property type="match status" value="1"/>
</dbReference>
<feature type="domain" description="VOC" evidence="1">
    <location>
        <begin position="3"/>
        <end position="126"/>
    </location>
</feature>
<proteinExistence type="predicted"/>
<dbReference type="InterPro" id="IPR004360">
    <property type="entry name" value="Glyas_Fos-R_dOase_dom"/>
</dbReference>
<dbReference type="EMBL" id="QUBR01000002">
    <property type="protein sequence ID" value="REK69669.1"/>
    <property type="molecule type" value="Genomic_DNA"/>
</dbReference>
<reference evidence="2 3" key="1">
    <citation type="submission" date="2018-08" db="EMBL/GenBank/DDBJ databases">
        <title>Aeromicrobium sp. M2KJ-4, whole genome shotgun sequence.</title>
        <authorList>
            <person name="Tuo L."/>
        </authorList>
    </citation>
    <scope>NUCLEOTIDE SEQUENCE [LARGE SCALE GENOMIC DNA]</scope>
    <source>
        <strain evidence="2 3">M2KJ-4</strain>
    </source>
</reference>